<dbReference type="Proteomes" id="UP000038040">
    <property type="component" value="Unplaced"/>
</dbReference>
<keyword evidence="4 7" id="KW-0812">Transmembrane</keyword>
<dbReference type="Proteomes" id="UP000274756">
    <property type="component" value="Unassembled WGS sequence"/>
</dbReference>
<evidence type="ECO:0000313" key="11">
    <source>
        <dbReference type="Proteomes" id="UP000274756"/>
    </source>
</evidence>
<evidence type="ECO:0000256" key="6">
    <source>
        <dbReference type="ARBA" id="ARBA00023136"/>
    </source>
</evidence>
<dbReference type="InterPro" id="IPR005829">
    <property type="entry name" value="Sugar_transporter_CS"/>
</dbReference>
<dbReference type="WBParaSite" id="DME_0000768601-mRNA-1">
    <property type="protein sequence ID" value="DME_0000768601-mRNA-1"/>
    <property type="gene ID" value="DME_0000768601"/>
</dbReference>
<evidence type="ECO:0000313" key="10">
    <source>
        <dbReference type="Proteomes" id="UP000038040"/>
    </source>
</evidence>
<sequence>MSKETRKPQHHPKTGYFIFLLAFTSVIGGFLFGYDTGIISSAMLYIAEYEGMKPIGSLWKEIIVSLTPGLAAFGSLIAGPASDHFGRKKVIIVSSIIFAIGSAMCAIAIEKVTLLIGRMILGAAIGISSMIVPIYVSETSPSHIRGTLVTGFQLMITFGLMASNLIAGKKHLITWNSPDNQYFNQIDYILVNHRWKSSVLVSRSYRDAETGNRHRPD</sequence>
<feature type="transmembrane region" description="Helical" evidence="7">
    <location>
        <begin position="16"/>
        <end position="46"/>
    </location>
</feature>
<dbReference type="InterPro" id="IPR005828">
    <property type="entry name" value="MFS_sugar_transport-like"/>
</dbReference>
<comment type="similarity">
    <text evidence="2">Belongs to the major facilitator superfamily. Sugar transporter (TC 2.A.1.1) family.</text>
</comment>
<organism evidence="10 12">
    <name type="scientific">Dracunculus medinensis</name>
    <name type="common">Guinea worm</name>
    <dbReference type="NCBI Taxonomy" id="318479"/>
    <lineage>
        <taxon>Eukaryota</taxon>
        <taxon>Metazoa</taxon>
        <taxon>Ecdysozoa</taxon>
        <taxon>Nematoda</taxon>
        <taxon>Chromadorea</taxon>
        <taxon>Rhabditida</taxon>
        <taxon>Spirurina</taxon>
        <taxon>Dracunculoidea</taxon>
        <taxon>Dracunculidae</taxon>
        <taxon>Dracunculus</taxon>
    </lineage>
</organism>
<reference evidence="12" key="1">
    <citation type="submission" date="2017-02" db="UniProtKB">
        <authorList>
            <consortium name="WormBaseParasite"/>
        </authorList>
    </citation>
    <scope>IDENTIFICATION</scope>
</reference>
<evidence type="ECO:0000256" key="3">
    <source>
        <dbReference type="ARBA" id="ARBA00022448"/>
    </source>
</evidence>
<name>A0A0N4UJ69_DRAME</name>
<dbReference type="PANTHER" id="PTHR48020:SF12">
    <property type="entry name" value="PROTON MYO-INOSITOL COTRANSPORTER"/>
    <property type="match status" value="1"/>
</dbReference>
<evidence type="ECO:0000313" key="9">
    <source>
        <dbReference type="EMBL" id="VDN60147.1"/>
    </source>
</evidence>
<dbReference type="SUPFAM" id="SSF103473">
    <property type="entry name" value="MFS general substrate transporter"/>
    <property type="match status" value="1"/>
</dbReference>
<dbReference type="PANTHER" id="PTHR48020">
    <property type="entry name" value="PROTON MYO-INOSITOL COTRANSPORTER"/>
    <property type="match status" value="1"/>
</dbReference>
<dbReference type="Gene3D" id="1.20.1250.20">
    <property type="entry name" value="MFS general substrate transporter like domains"/>
    <property type="match status" value="1"/>
</dbReference>
<feature type="transmembrane region" description="Helical" evidence="7">
    <location>
        <begin position="115"/>
        <end position="136"/>
    </location>
</feature>
<evidence type="ECO:0000256" key="7">
    <source>
        <dbReference type="SAM" id="Phobius"/>
    </source>
</evidence>
<feature type="transmembrane region" description="Helical" evidence="7">
    <location>
        <begin position="148"/>
        <end position="167"/>
    </location>
</feature>
<accession>A0A0N4UJ69</accession>
<comment type="subcellular location">
    <subcellularLocation>
        <location evidence="1">Membrane</location>
        <topology evidence="1">Multi-pass membrane protein</topology>
    </subcellularLocation>
</comment>
<feature type="domain" description="Major facilitator superfamily (MFS) profile" evidence="8">
    <location>
        <begin position="21"/>
        <end position="217"/>
    </location>
</feature>
<keyword evidence="6 7" id="KW-0472">Membrane</keyword>
<evidence type="ECO:0000256" key="1">
    <source>
        <dbReference type="ARBA" id="ARBA00004141"/>
    </source>
</evidence>
<dbReference type="InterPro" id="IPR020846">
    <property type="entry name" value="MFS_dom"/>
</dbReference>
<dbReference type="GO" id="GO:0005366">
    <property type="term" value="F:myo-inositol:proton symporter activity"/>
    <property type="evidence" value="ECO:0007669"/>
    <property type="project" value="TreeGrafter"/>
</dbReference>
<keyword evidence="11" id="KW-1185">Reference proteome</keyword>
<gene>
    <name evidence="9" type="ORF">DME_LOCUS10120</name>
</gene>
<dbReference type="EMBL" id="UYYG01001203">
    <property type="protein sequence ID" value="VDN60147.1"/>
    <property type="molecule type" value="Genomic_DNA"/>
</dbReference>
<keyword evidence="3" id="KW-0813">Transport</keyword>
<evidence type="ECO:0000256" key="5">
    <source>
        <dbReference type="ARBA" id="ARBA00022989"/>
    </source>
</evidence>
<dbReference type="PROSITE" id="PS00216">
    <property type="entry name" value="SUGAR_TRANSPORT_1"/>
    <property type="match status" value="1"/>
</dbReference>
<evidence type="ECO:0000313" key="12">
    <source>
        <dbReference type="WBParaSite" id="DME_0000768601-mRNA-1"/>
    </source>
</evidence>
<dbReference type="AlphaFoldDB" id="A0A0N4UJ69"/>
<dbReference type="InterPro" id="IPR036259">
    <property type="entry name" value="MFS_trans_sf"/>
</dbReference>
<dbReference type="GO" id="GO:0016324">
    <property type="term" value="C:apical plasma membrane"/>
    <property type="evidence" value="ECO:0007669"/>
    <property type="project" value="TreeGrafter"/>
</dbReference>
<dbReference type="InterPro" id="IPR003663">
    <property type="entry name" value="Sugar/inositol_transpt"/>
</dbReference>
<dbReference type="InterPro" id="IPR050814">
    <property type="entry name" value="Myo-inositol_Transporter"/>
</dbReference>
<evidence type="ECO:0000259" key="8">
    <source>
        <dbReference type="PROSITE" id="PS50850"/>
    </source>
</evidence>
<reference evidence="9 11" key="2">
    <citation type="submission" date="2018-11" db="EMBL/GenBank/DDBJ databases">
        <authorList>
            <consortium name="Pathogen Informatics"/>
        </authorList>
    </citation>
    <scope>NUCLEOTIDE SEQUENCE [LARGE SCALE GENOMIC DNA]</scope>
</reference>
<feature type="transmembrane region" description="Helical" evidence="7">
    <location>
        <begin position="90"/>
        <end position="109"/>
    </location>
</feature>
<dbReference type="PROSITE" id="PS50850">
    <property type="entry name" value="MFS"/>
    <property type="match status" value="1"/>
</dbReference>
<dbReference type="PROSITE" id="PS00217">
    <property type="entry name" value="SUGAR_TRANSPORT_2"/>
    <property type="match status" value="1"/>
</dbReference>
<dbReference type="STRING" id="318479.A0A0N4UJ69"/>
<evidence type="ECO:0000256" key="4">
    <source>
        <dbReference type="ARBA" id="ARBA00022692"/>
    </source>
</evidence>
<keyword evidence="5 7" id="KW-1133">Transmembrane helix</keyword>
<dbReference type="OrthoDB" id="6339427at2759"/>
<evidence type="ECO:0000256" key="2">
    <source>
        <dbReference type="ARBA" id="ARBA00010992"/>
    </source>
</evidence>
<feature type="transmembrane region" description="Helical" evidence="7">
    <location>
        <begin position="58"/>
        <end position="78"/>
    </location>
</feature>
<proteinExistence type="inferred from homology"/>
<dbReference type="PRINTS" id="PR00171">
    <property type="entry name" value="SUGRTRNSPORT"/>
</dbReference>
<protein>
    <submittedName>
        <fullName evidence="12">MFS domain-containing protein</fullName>
    </submittedName>
</protein>
<dbReference type="Pfam" id="PF00083">
    <property type="entry name" value="Sugar_tr"/>
    <property type="match status" value="1"/>
</dbReference>